<dbReference type="EMBL" id="VUJX02000006">
    <property type="protein sequence ID" value="KAL0935384.1"/>
    <property type="molecule type" value="Genomic_DNA"/>
</dbReference>
<keyword evidence="2" id="KW-1185">Reference proteome</keyword>
<evidence type="ECO:0000313" key="1">
    <source>
        <dbReference type="EMBL" id="KAL0935384.1"/>
    </source>
</evidence>
<dbReference type="Proteomes" id="UP000805649">
    <property type="component" value="Unassembled WGS sequence"/>
</dbReference>
<protein>
    <submittedName>
        <fullName evidence="1">Integral membrane protein</fullName>
    </submittedName>
</protein>
<organism evidence="1 2">
    <name type="scientific">Colletotrichum truncatum</name>
    <name type="common">Anthracnose fungus</name>
    <name type="synonym">Colletotrichum capsici</name>
    <dbReference type="NCBI Taxonomy" id="5467"/>
    <lineage>
        <taxon>Eukaryota</taxon>
        <taxon>Fungi</taxon>
        <taxon>Dikarya</taxon>
        <taxon>Ascomycota</taxon>
        <taxon>Pezizomycotina</taxon>
        <taxon>Sordariomycetes</taxon>
        <taxon>Hypocreomycetidae</taxon>
        <taxon>Glomerellales</taxon>
        <taxon>Glomerellaceae</taxon>
        <taxon>Colletotrichum</taxon>
        <taxon>Colletotrichum truncatum species complex</taxon>
    </lineage>
</organism>
<gene>
    <name evidence="1" type="ORF">CTRU02_209975</name>
</gene>
<evidence type="ECO:0000313" key="2">
    <source>
        <dbReference type="Proteomes" id="UP000805649"/>
    </source>
</evidence>
<name>A0ACC3YU06_COLTU</name>
<sequence length="1047" mass="117572">MADPLSIAASVAGLITLATSTVKLAKTMSDRYTEKAAASIRGNAEILDTALTRINKSLEDQTYTGPGEEALREPVESCARSLRDIEMQFQNLDMKGNFISNMAGRLARPDILKEIQKLQVSLEGQKTTLLIAMQNCSGESQNKMLHMIFGAIEDLRSIIKKEQVTNEPVSDHAMNAQTTNSIENTSVESVVQTYASFDDWLSSWTVAEENQGTLAAPVSGESSQNKGPTANSPTVPSGPQRVKLIIEGLQQAGHEGAITKEIITTSDTSLCDIISELDETLSQTVVNKLSNNHHEYERICGFIDTENGAKFPPFMPRDASIVTVTDGSSSYIVRDGLRVNRHERLIDFYNECIRANVYPKTSTSPLVKKKSSRIVVRNAFDPQHCTNITFQRTLRLPNDRHFQRSPSISRRWQPGIYRSEHNSHRYSSSKYNSFEHGNPYYGYSKDSRAPGTSDFLGSFPLFNVEDYKEKLPPEMHEKGGMFFPIFQREGLAISFTKGEPTEADDYGGAEQFAIRVYAGSINCFSGKTATETGANEQDYVICPMQKRLDGYKDDIDGTRQFVAMPLGWQYSAEHQITGTEGVGGIQLQIAAPLWDHVDFRVHEDFWRLGRSLRFTDSASDSGLENGSVIVMSNFKTDAKLHSACEILSINGPMESPFERLAISPKLLTIREACQELEAVPRYRQVDAAYESPEIIAAKLAGCTWGDQTMFWLNFVIDVLKRTENEPRIRIARSLVREKAQSGSVSEVEALLPLLSRADYFEDQHHGQEHLEELLRDSLRSLNFPRPDKELGITNSTTCLEAVINWMESEAIEPDHLLEWGVDLKKWVCPQALDSLSRVIGFLKRGGKSLAKDYGFSIFDLKGANEGNSRQDILKSELQKVVLNELVSSGCDVNLRNAQGYTMLWYPGHLVRTLLDNGARIDIYDHNGNTVLHDMVLKRRETQLRDLLNDSRVRGAVNLLNRENLTPFHLALGIDDLGEWRTFTNLLESALASVYLPLPRGAYRDELIRSLEKWKDNLHLKTAYWYGQYSEKRLQIVRQVCGVNNTTI</sequence>
<comment type="caution">
    <text evidence="1">The sequence shown here is derived from an EMBL/GenBank/DDBJ whole genome shotgun (WGS) entry which is preliminary data.</text>
</comment>
<accession>A0ACC3YU06</accession>
<reference evidence="1 2" key="1">
    <citation type="journal article" date="2020" name="Phytopathology">
        <title>Genome Sequence Resources of Colletotrichum truncatum, C. plurivorum, C. musicola, and C. sojae: Four Species Pathogenic to Soybean (Glycine max).</title>
        <authorList>
            <person name="Rogerio F."/>
            <person name="Boufleur T.R."/>
            <person name="Ciampi-Guillardi M."/>
            <person name="Sukno S.A."/>
            <person name="Thon M.R."/>
            <person name="Massola Junior N.S."/>
            <person name="Baroncelli R."/>
        </authorList>
    </citation>
    <scope>NUCLEOTIDE SEQUENCE [LARGE SCALE GENOMIC DNA]</scope>
    <source>
        <strain evidence="1 2">CMES1059</strain>
    </source>
</reference>
<proteinExistence type="predicted"/>